<dbReference type="AlphaFoldDB" id="A0A2N0R9R7"/>
<name>A0A2N0R9R7_9GLOM</name>
<reference evidence="1 2" key="2">
    <citation type="submission" date="2017-10" db="EMBL/GenBank/DDBJ databases">
        <title>Genome analyses suggest a sexual origin of heterokaryosis in a supposedly ancient asexual fungus.</title>
        <authorList>
            <person name="Corradi N."/>
            <person name="Sedzielewska K."/>
            <person name="Noel J."/>
            <person name="Charron P."/>
            <person name="Farinelli L."/>
            <person name="Marton T."/>
            <person name="Kruger M."/>
            <person name="Pelin A."/>
            <person name="Brachmann A."/>
            <person name="Corradi N."/>
        </authorList>
    </citation>
    <scope>NUCLEOTIDE SEQUENCE [LARGE SCALE GENOMIC DNA]</scope>
    <source>
        <strain evidence="1 2">A1</strain>
    </source>
</reference>
<proteinExistence type="predicted"/>
<dbReference type="PANTHER" id="PTHR31424">
    <property type="entry name" value="PROTEIN CBG23806"/>
    <property type="match status" value="1"/>
</dbReference>
<organism evidence="1 2">
    <name type="scientific">Rhizophagus irregularis</name>
    <dbReference type="NCBI Taxonomy" id="588596"/>
    <lineage>
        <taxon>Eukaryota</taxon>
        <taxon>Fungi</taxon>
        <taxon>Fungi incertae sedis</taxon>
        <taxon>Mucoromycota</taxon>
        <taxon>Glomeromycotina</taxon>
        <taxon>Glomeromycetes</taxon>
        <taxon>Glomerales</taxon>
        <taxon>Glomeraceae</taxon>
        <taxon>Rhizophagus</taxon>
    </lineage>
</organism>
<reference evidence="1 2" key="1">
    <citation type="submission" date="2017-10" db="EMBL/GenBank/DDBJ databases">
        <title>Extensive intraspecific genome diversity in a model arbuscular mycorrhizal fungus.</title>
        <authorList>
            <person name="Chen E.C.H."/>
            <person name="Morin E."/>
            <person name="Baudet D."/>
            <person name="Noel J."/>
            <person name="Ndikumana S."/>
            <person name="Charron P."/>
            <person name="St-Onge C."/>
            <person name="Giorgi J."/>
            <person name="Grigoriev I.V."/>
            <person name="Roux C."/>
            <person name="Martin F.M."/>
            <person name="Corradi N."/>
        </authorList>
    </citation>
    <scope>NUCLEOTIDE SEQUENCE [LARGE SCALE GENOMIC DNA]</scope>
    <source>
        <strain evidence="1 2">A1</strain>
    </source>
</reference>
<protein>
    <submittedName>
        <fullName evidence="1">Uncharacterized protein</fullName>
    </submittedName>
</protein>
<accession>A0A2N0R9R7</accession>
<dbReference type="PANTHER" id="PTHR31424:SF5">
    <property type="entry name" value="APPLE DOMAIN-CONTAINING PROTEIN"/>
    <property type="match status" value="1"/>
</dbReference>
<dbReference type="VEuPathDB" id="FungiDB:RhiirFUN_015279"/>
<dbReference type="VEuPathDB" id="FungiDB:RhiirA1_468588"/>
<sequence>MPKVKSKKIENVPKEITDYPKTDSILYTDGKRSYNYKIKQEGLYPQPPILVYTQGKNKYKIPNGYCVETTWGRGEKKKTVKCFINYVEGKPLFKIMYGINFSEEVQSNISSTTAANAVLRKLFPLNEKSLISGVHLFGIHLITLKQARENIRSTKENNIQLISLEHCSKSTLNKRQHKFGNQLKQHVQVEGSKIYGKDQVVLKQISYSIRDMDFQIDYEEKNDIKEKKLISAVQAIDLNYIPREDYRALAAVESNLQREWAISKQRLKLTTEMNQKIPIALINLPLDFDEYSNSEIIQNIKKGGTRSVKDILKYIVPTLISNEILDINNPIIHLRVSGDGRNVGRKIKHVMITIAILNDIQNIHKPDHHNTTVLFSGVEKYEVLEIMMASFIKELDEIKKNGLMIGKIIWNFVLYFSSDWKFLSICLGFNSANSKFFCPWCQVSKYDQGNDWKIIPDELHILLRIWDRLWCLVLAELKEFNQFDDICRDEIVKEMNRIGVNFQFWQEKSNTWNHTLLMGDDKKKNYDAQQFRFEAEDWLELFKVLYMPSDITPYMHVLVCHMSEFMERHKQFGIKAFSCAAVEKKNHQQVTHFFRQTMKDGGKNKKSAITDILEYENRVLFYLFDNVETSTPKPKK</sequence>
<comment type="caution">
    <text evidence="1">The sequence shown here is derived from an EMBL/GenBank/DDBJ whole genome shotgun (WGS) entry which is preliminary data.</text>
</comment>
<evidence type="ECO:0000313" key="2">
    <source>
        <dbReference type="Proteomes" id="UP000232688"/>
    </source>
</evidence>
<evidence type="ECO:0000313" key="1">
    <source>
        <dbReference type="EMBL" id="PKC60050.1"/>
    </source>
</evidence>
<dbReference type="EMBL" id="LLXH01001212">
    <property type="protein sequence ID" value="PKC60050.1"/>
    <property type="molecule type" value="Genomic_DNA"/>
</dbReference>
<gene>
    <name evidence="1" type="ORF">RhiirA1_468588</name>
</gene>
<dbReference type="VEuPathDB" id="FungiDB:FUN_007203"/>
<dbReference type="Proteomes" id="UP000232688">
    <property type="component" value="Unassembled WGS sequence"/>
</dbReference>